<evidence type="ECO:0000313" key="1">
    <source>
        <dbReference type="EMBL" id="CAG8794515.1"/>
    </source>
</evidence>
<sequence length="48" mass="5797">DFDFDAYYIIDKDKRRARIKKEKNKPSKVAYCYDEAENAYLKEENCQA</sequence>
<dbReference type="EMBL" id="CAJVPZ010064686">
    <property type="protein sequence ID" value="CAG8794515.1"/>
    <property type="molecule type" value="Genomic_DNA"/>
</dbReference>
<name>A0A9N9P6D0_9GLOM</name>
<accession>A0A9N9P6D0</accession>
<dbReference type="Proteomes" id="UP000789396">
    <property type="component" value="Unassembled WGS sequence"/>
</dbReference>
<keyword evidence="2" id="KW-1185">Reference proteome</keyword>
<protein>
    <submittedName>
        <fullName evidence="1">283_t:CDS:1</fullName>
    </submittedName>
</protein>
<evidence type="ECO:0000313" key="2">
    <source>
        <dbReference type="Proteomes" id="UP000789396"/>
    </source>
</evidence>
<dbReference type="AlphaFoldDB" id="A0A9N9P6D0"/>
<gene>
    <name evidence="1" type="ORF">RFULGI_LOCUS17083</name>
</gene>
<organism evidence="1 2">
    <name type="scientific">Racocetra fulgida</name>
    <dbReference type="NCBI Taxonomy" id="60492"/>
    <lineage>
        <taxon>Eukaryota</taxon>
        <taxon>Fungi</taxon>
        <taxon>Fungi incertae sedis</taxon>
        <taxon>Mucoromycota</taxon>
        <taxon>Glomeromycotina</taxon>
        <taxon>Glomeromycetes</taxon>
        <taxon>Diversisporales</taxon>
        <taxon>Gigasporaceae</taxon>
        <taxon>Racocetra</taxon>
    </lineage>
</organism>
<comment type="caution">
    <text evidence="1">The sequence shown here is derived from an EMBL/GenBank/DDBJ whole genome shotgun (WGS) entry which is preliminary data.</text>
</comment>
<reference evidence="1" key="1">
    <citation type="submission" date="2021-06" db="EMBL/GenBank/DDBJ databases">
        <authorList>
            <person name="Kallberg Y."/>
            <person name="Tangrot J."/>
            <person name="Rosling A."/>
        </authorList>
    </citation>
    <scope>NUCLEOTIDE SEQUENCE</scope>
    <source>
        <strain evidence="1">IN212</strain>
    </source>
</reference>
<proteinExistence type="predicted"/>
<feature type="non-terminal residue" evidence="1">
    <location>
        <position position="1"/>
    </location>
</feature>